<feature type="domain" description="C2H2-type" evidence="10">
    <location>
        <begin position="294"/>
        <end position="321"/>
    </location>
</feature>
<comment type="caution">
    <text evidence="11">The sequence shown here is derived from an EMBL/GenBank/DDBJ whole genome shotgun (WGS) entry which is preliminary data.</text>
</comment>
<evidence type="ECO:0000256" key="1">
    <source>
        <dbReference type="ARBA" id="ARBA00004123"/>
    </source>
</evidence>
<evidence type="ECO:0000256" key="2">
    <source>
        <dbReference type="ARBA" id="ARBA00022723"/>
    </source>
</evidence>
<evidence type="ECO:0000256" key="3">
    <source>
        <dbReference type="ARBA" id="ARBA00022737"/>
    </source>
</evidence>
<organism evidence="11 12">
    <name type="scientific">Bionectria ochroleuca</name>
    <name type="common">Gliocladium roseum</name>
    <dbReference type="NCBI Taxonomy" id="29856"/>
    <lineage>
        <taxon>Eukaryota</taxon>
        <taxon>Fungi</taxon>
        <taxon>Dikarya</taxon>
        <taxon>Ascomycota</taxon>
        <taxon>Pezizomycotina</taxon>
        <taxon>Sordariomycetes</taxon>
        <taxon>Hypocreomycetidae</taxon>
        <taxon>Hypocreales</taxon>
        <taxon>Bionectriaceae</taxon>
        <taxon>Clonostachys</taxon>
    </lineage>
</organism>
<dbReference type="SUPFAM" id="SSF57667">
    <property type="entry name" value="beta-beta-alpha zinc fingers"/>
    <property type="match status" value="2"/>
</dbReference>
<feature type="region of interest" description="Disordered" evidence="9">
    <location>
        <begin position="385"/>
        <end position="455"/>
    </location>
</feature>
<dbReference type="GO" id="GO:0005634">
    <property type="term" value="C:nucleus"/>
    <property type="evidence" value="ECO:0007669"/>
    <property type="project" value="UniProtKB-SubCell"/>
</dbReference>
<feature type="domain" description="C2H2-type" evidence="10">
    <location>
        <begin position="264"/>
        <end position="293"/>
    </location>
</feature>
<evidence type="ECO:0000256" key="6">
    <source>
        <dbReference type="ARBA" id="ARBA00023125"/>
    </source>
</evidence>
<dbReference type="SMART" id="SM00355">
    <property type="entry name" value="ZnF_C2H2"/>
    <property type="match status" value="4"/>
</dbReference>
<dbReference type="InterPro" id="IPR036236">
    <property type="entry name" value="Znf_C2H2_sf"/>
</dbReference>
<evidence type="ECO:0000313" key="11">
    <source>
        <dbReference type="EMBL" id="KAF9755216.1"/>
    </source>
</evidence>
<feature type="compositionally biased region" description="Basic residues" evidence="9">
    <location>
        <begin position="385"/>
        <end position="399"/>
    </location>
</feature>
<dbReference type="Gene3D" id="3.30.160.60">
    <property type="entry name" value="Classic Zinc Finger"/>
    <property type="match status" value="4"/>
</dbReference>
<evidence type="ECO:0000313" key="12">
    <source>
        <dbReference type="Proteomes" id="UP000616885"/>
    </source>
</evidence>
<proteinExistence type="predicted"/>
<evidence type="ECO:0000256" key="9">
    <source>
        <dbReference type="SAM" id="MobiDB-lite"/>
    </source>
</evidence>
<sequence length="490" mass="55234">MALSSQPAGHPNWGRWSQPVGHEYAMIPDNQSMMVYSSRQPSPEYVNRQVMVQQYMAPYTSAHVPAMTTAHYSPTTTSYAPYTSPLQIGTAPVSYSQRYDNHQETRSVMSDDSNSRLYHREDVKPAFDSAAMSPSPSQDSNYSVKGEPIIPEQSINAKIITANETINPNNKVDFHTEIDQLMKTLQHDELENEAQSPAQVPTPAPSPKYEECDKQGTPPCSSPAKVHNARPKKYTCNGPNCNKSFSQKTHLEIHRRTHSGLRPYVCDYAGCGLTFSQLGNLKTHKRRHTGDKPFKCSKCDKTFAQRGNVKSHEETHEGLKPFVCILDNCDKKFSQLGNMKTHQNNFHKDSLQDLTQKFVKFNLENHIPEEYRTLYSYFKTHYKNSNKGIKGRGKARRIAGGRDSKPRPTTRAGRKTQAPAYKPTSPVSQPQSPAPGPLYPTTSGPMPMSDTVTRHRLPTGFTPHVFPMESHHTPHMMYDDAQSRQIHGLY</sequence>
<dbReference type="GO" id="GO:0008270">
    <property type="term" value="F:zinc ion binding"/>
    <property type="evidence" value="ECO:0007669"/>
    <property type="project" value="UniProtKB-KW"/>
</dbReference>
<feature type="domain" description="C2H2-type" evidence="10">
    <location>
        <begin position="322"/>
        <end position="352"/>
    </location>
</feature>
<dbReference type="EMBL" id="JADCTT010000003">
    <property type="protein sequence ID" value="KAF9755216.1"/>
    <property type="molecule type" value="Genomic_DNA"/>
</dbReference>
<protein>
    <recommendedName>
        <fullName evidence="10">C2H2-type domain-containing protein</fullName>
    </recommendedName>
</protein>
<dbReference type="PANTHER" id="PTHR23235:SF142">
    <property type="entry name" value="ZINC FINGER PROTEIN 384"/>
    <property type="match status" value="1"/>
</dbReference>
<feature type="domain" description="C2H2-type" evidence="10">
    <location>
        <begin position="234"/>
        <end position="263"/>
    </location>
</feature>
<keyword evidence="7" id="KW-0539">Nucleus</keyword>
<dbReference type="FunFam" id="3.30.160.60:FF:000100">
    <property type="entry name" value="Zinc finger 45-like"/>
    <property type="match status" value="1"/>
</dbReference>
<keyword evidence="4 8" id="KW-0863">Zinc-finger</keyword>
<dbReference type="PROSITE" id="PS00028">
    <property type="entry name" value="ZINC_FINGER_C2H2_1"/>
    <property type="match status" value="4"/>
</dbReference>
<dbReference type="Proteomes" id="UP000616885">
    <property type="component" value="Unassembled WGS sequence"/>
</dbReference>
<feature type="compositionally biased region" description="Polar residues" evidence="9">
    <location>
        <begin position="132"/>
        <end position="143"/>
    </location>
</feature>
<dbReference type="PROSITE" id="PS50157">
    <property type="entry name" value="ZINC_FINGER_C2H2_2"/>
    <property type="match status" value="4"/>
</dbReference>
<reference evidence="11" key="1">
    <citation type="submission" date="2020-10" db="EMBL/GenBank/DDBJ databases">
        <title>High-Quality Genome Resource of Clonostachys rosea strain S41 by Oxford Nanopore Long-Read Sequencing.</title>
        <authorList>
            <person name="Wang H."/>
        </authorList>
    </citation>
    <scope>NUCLEOTIDE SEQUENCE</scope>
    <source>
        <strain evidence="11">S41</strain>
    </source>
</reference>
<dbReference type="InterPro" id="IPR013087">
    <property type="entry name" value="Znf_C2H2_type"/>
</dbReference>
<dbReference type="FunFam" id="3.30.160.60:FF:000125">
    <property type="entry name" value="Putative zinc finger protein 143"/>
    <property type="match status" value="1"/>
</dbReference>
<dbReference type="FunFam" id="3.30.160.60:FF:000875">
    <property type="entry name" value="zinc finger protein 236 isoform X7"/>
    <property type="match status" value="1"/>
</dbReference>
<evidence type="ECO:0000256" key="8">
    <source>
        <dbReference type="PROSITE-ProRule" id="PRU00042"/>
    </source>
</evidence>
<keyword evidence="2" id="KW-0479">Metal-binding</keyword>
<dbReference type="Pfam" id="PF00096">
    <property type="entry name" value="zf-C2H2"/>
    <property type="match status" value="3"/>
</dbReference>
<feature type="region of interest" description="Disordered" evidence="9">
    <location>
        <begin position="126"/>
        <end position="145"/>
    </location>
</feature>
<keyword evidence="5" id="KW-0862">Zinc</keyword>
<dbReference type="GO" id="GO:0000978">
    <property type="term" value="F:RNA polymerase II cis-regulatory region sequence-specific DNA binding"/>
    <property type="evidence" value="ECO:0007669"/>
    <property type="project" value="TreeGrafter"/>
</dbReference>
<keyword evidence="6" id="KW-0238">DNA-binding</keyword>
<dbReference type="GO" id="GO:0000981">
    <property type="term" value="F:DNA-binding transcription factor activity, RNA polymerase II-specific"/>
    <property type="evidence" value="ECO:0007669"/>
    <property type="project" value="UniProtKB-ARBA"/>
</dbReference>
<evidence type="ECO:0000256" key="5">
    <source>
        <dbReference type="ARBA" id="ARBA00022833"/>
    </source>
</evidence>
<name>A0A8H7NGF4_BIOOC</name>
<dbReference type="AlphaFoldDB" id="A0A8H7NGF4"/>
<evidence type="ECO:0000256" key="7">
    <source>
        <dbReference type="ARBA" id="ARBA00023242"/>
    </source>
</evidence>
<keyword evidence="3" id="KW-0677">Repeat</keyword>
<gene>
    <name evidence="11" type="ORF">IM811_010657</name>
</gene>
<accession>A0A8H7NGF4</accession>
<evidence type="ECO:0000259" key="10">
    <source>
        <dbReference type="PROSITE" id="PS50157"/>
    </source>
</evidence>
<dbReference type="PANTHER" id="PTHR23235">
    <property type="entry name" value="KRUEPPEL-LIKE TRANSCRIPTION FACTOR"/>
    <property type="match status" value="1"/>
</dbReference>
<evidence type="ECO:0000256" key="4">
    <source>
        <dbReference type="ARBA" id="ARBA00022771"/>
    </source>
</evidence>
<comment type="subcellular location">
    <subcellularLocation>
        <location evidence="1">Nucleus</location>
    </subcellularLocation>
</comment>
<feature type="region of interest" description="Disordered" evidence="9">
    <location>
        <begin position="190"/>
        <end position="231"/>
    </location>
</feature>